<proteinExistence type="predicted"/>
<protein>
    <submittedName>
        <fullName evidence="2">Uncharacterized protein</fullName>
    </submittedName>
</protein>
<dbReference type="EMBL" id="OIVN01004647">
    <property type="protein sequence ID" value="SPD18537.1"/>
    <property type="molecule type" value="Genomic_DNA"/>
</dbReference>
<evidence type="ECO:0000256" key="1">
    <source>
        <dbReference type="SAM" id="MobiDB-lite"/>
    </source>
</evidence>
<name>A0A2N9HXA8_FAGSY</name>
<evidence type="ECO:0000313" key="2">
    <source>
        <dbReference type="EMBL" id="SPD18537.1"/>
    </source>
</evidence>
<organism evidence="2">
    <name type="scientific">Fagus sylvatica</name>
    <name type="common">Beechnut</name>
    <dbReference type="NCBI Taxonomy" id="28930"/>
    <lineage>
        <taxon>Eukaryota</taxon>
        <taxon>Viridiplantae</taxon>
        <taxon>Streptophyta</taxon>
        <taxon>Embryophyta</taxon>
        <taxon>Tracheophyta</taxon>
        <taxon>Spermatophyta</taxon>
        <taxon>Magnoliopsida</taxon>
        <taxon>eudicotyledons</taxon>
        <taxon>Gunneridae</taxon>
        <taxon>Pentapetalae</taxon>
        <taxon>rosids</taxon>
        <taxon>fabids</taxon>
        <taxon>Fagales</taxon>
        <taxon>Fagaceae</taxon>
        <taxon>Fagus</taxon>
    </lineage>
</organism>
<gene>
    <name evidence="2" type="ORF">FSB_LOCUS46419</name>
</gene>
<feature type="region of interest" description="Disordered" evidence="1">
    <location>
        <begin position="32"/>
        <end position="97"/>
    </location>
</feature>
<reference evidence="2" key="1">
    <citation type="submission" date="2018-02" db="EMBL/GenBank/DDBJ databases">
        <authorList>
            <person name="Cohen D.B."/>
            <person name="Kent A.D."/>
        </authorList>
    </citation>
    <scope>NUCLEOTIDE SEQUENCE</scope>
</reference>
<dbReference type="AlphaFoldDB" id="A0A2N9HXA8"/>
<sequence length="97" mass="10541">MMVVVGGLRCYHAFSLLRSGCSFQIGSLSIFLSPDSEHPKKTPTKPIHPSPTGSRNIEPSTAATKSQIGAKSNLELERDTEQERDSVRRDEVNGGAE</sequence>
<feature type="compositionally biased region" description="Polar residues" evidence="1">
    <location>
        <begin position="53"/>
        <end position="70"/>
    </location>
</feature>
<accession>A0A2N9HXA8</accession>
<feature type="compositionally biased region" description="Basic and acidic residues" evidence="1">
    <location>
        <begin position="74"/>
        <end position="97"/>
    </location>
</feature>